<proteinExistence type="inferred from homology"/>
<dbReference type="AlphaFoldDB" id="A0A653CS69"/>
<feature type="domain" description="Lipase" evidence="6">
    <location>
        <begin position="51"/>
        <end position="257"/>
    </location>
</feature>
<evidence type="ECO:0000313" key="8">
    <source>
        <dbReference type="Proteomes" id="UP000410492"/>
    </source>
</evidence>
<dbReference type="PRINTS" id="PR00821">
    <property type="entry name" value="TAGLIPASE"/>
</dbReference>
<dbReference type="InterPro" id="IPR029058">
    <property type="entry name" value="AB_hydrolase_fold"/>
</dbReference>
<dbReference type="SUPFAM" id="SSF53474">
    <property type="entry name" value="alpha/beta-Hydrolases"/>
    <property type="match status" value="2"/>
</dbReference>
<sequence length="522" mass="58827">MVKHGLFSVIYIVFTVVDVQETSWDHLRSFAEEIPPPKERFFLPNVDFKYADAVETDVEFKYFKSVLTKQPKVLTIDTVKHVHMNKNVPTTYFIHGYTKDDSDPWYKPLRDELFMLRSHNVIYINWPNAANKSYAVSAANIKPIGYYIAKFIVASQVPLERVHLVGHSLGAHLAGFVGKWVISMTGDKVGRITGLDPAGPMFDYPTAPPTHRLDKSDAHFVDAVHTDIQGYGYTPPLGHVDFYPNGGKDQPGCPKEHVNGASNEVHEVTRAERFSYKNVDFKVADAVKTDIIYKYFKDASIQEPKVLTEETVSDEHMDKTVPTTYIIHGFTTDDTSPWFKPLKDALFKLGPHNVVYINWQKAGNKSYSVSSANVDPVGKYIAEFIIASGVPLGRVHLVGKWVQRLSGKNIGRITGLDPAGPRFDYPEAPPTNRLCSSDADFVDVIHTDIQHYGRKTKAKQAEYHEDQDYNVTIKVKDHPKEVTFGYHLDTSARGVYHFETNDDAPFLRLFNPVLPVAPLVTA</sequence>
<dbReference type="OrthoDB" id="199913at2759"/>
<feature type="chain" id="PRO_5024801130" description="Lipase domain-containing protein" evidence="5">
    <location>
        <begin position="20"/>
        <end position="522"/>
    </location>
</feature>
<comment type="subcellular location">
    <subcellularLocation>
        <location evidence="1">Secreted</location>
    </subcellularLocation>
</comment>
<dbReference type="InterPro" id="IPR000734">
    <property type="entry name" value="TAG_lipase"/>
</dbReference>
<accession>A0A653CS69</accession>
<evidence type="ECO:0000256" key="4">
    <source>
        <dbReference type="RuleBase" id="RU004262"/>
    </source>
</evidence>
<gene>
    <name evidence="7" type="ORF">CALMAC_LOCUS11306</name>
</gene>
<dbReference type="Proteomes" id="UP000410492">
    <property type="component" value="Unassembled WGS sequence"/>
</dbReference>
<dbReference type="EMBL" id="CAACVG010008653">
    <property type="protein sequence ID" value="VEN50592.1"/>
    <property type="molecule type" value="Genomic_DNA"/>
</dbReference>
<organism evidence="7 8">
    <name type="scientific">Callosobruchus maculatus</name>
    <name type="common">Southern cowpea weevil</name>
    <name type="synonym">Pulse bruchid</name>
    <dbReference type="NCBI Taxonomy" id="64391"/>
    <lineage>
        <taxon>Eukaryota</taxon>
        <taxon>Metazoa</taxon>
        <taxon>Ecdysozoa</taxon>
        <taxon>Arthropoda</taxon>
        <taxon>Hexapoda</taxon>
        <taxon>Insecta</taxon>
        <taxon>Pterygota</taxon>
        <taxon>Neoptera</taxon>
        <taxon>Endopterygota</taxon>
        <taxon>Coleoptera</taxon>
        <taxon>Polyphaga</taxon>
        <taxon>Cucujiformia</taxon>
        <taxon>Chrysomeloidea</taxon>
        <taxon>Chrysomelidae</taxon>
        <taxon>Bruchinae</taxon>
        <taxon>Bruchini</taxon>
        <taxon>Callosobruchus</taxon>
    </lineage>
</organism>
<dbReference type="Gene3D" id="3.40.50.1820">
    <property type="entry name" value="alpha/beta hydrolase"/>
    <property type="match status" value="2"/>
</dbReference>
<dbReference type="GO" id="GO:0016298">
    <property type="term" value="F:lipase activity"/>
    <property type="evidence" value="ECO:0007669"/>
    <property type="project" value="InterPro"/>
</dbReference>
<feature type="domain" description="Lipase" evidence="6">
    <location>
        <begin position="263"/>
        <end position="451"/>
    </location>
</feature>
<dbReference type="GO" id="GO:0005615">
    <property type="term" value="C:extracellular space"/>
    <property type="evidence" value="ECO:0007669"/>
    <property type="project" value="TreeGrafter"/>
</dbReference>
<evidence type="ECO:0000256" key="2">
    <source>
        <dbReference type="ARBA" id="ARBA00010701"/>
    </source>
</evidence>
<reference evidence="7 8" key="1">
    <citation type="submission" date="2019-01" db="EMBL/GenBank/DDBJ databases">
        <authorList>
            <person name="Sayadi A."/>
        </authorList>
    </citation>
    <scope>NUCLEOTIDE SEQUENCE [LARGE SCALE GENOMIC DNA]</scope>
</reference>
<evidence type="ECO:0000259" key="6">
    <source>
        <dbReference type="Pfam" id="PF00151"/>
    </source>
</evidence>
<dbReference type="GO" id="GO:0017171">
    <property type="term" value="F:serine hydrolase activity"/>
    <property type="evidence" value="ECO:0007669"/>
    <property type="project" value="TreeGrafter"/>
</dbReference>
<evidence type="ECO:0000256" key="5">
    <source>
        <dbReference type="SAM" id="SignalP"/>
    </source>
</evidence>
<protein>
    <recommendedName>
        <fullName evidence="6">Lipase domain-containing protein</fullName>
    </recommendedName>
</protein>
<dbReference type="Pfam" id="PF00151">
    <property type="entry name" value="Lipase"/>
    <property type="match status" value="2"/>
</dbReference>
<feature type="signal peptide" evidence="5">
    <location>
        <begin position="1"/>
        <end position="19"/>
    </location>
</feature>
<comment type="similarity">
    <text evidence="2 4">Belongs to the AB hydrolase superfamily. Lipase family.</text>
</comment>
<dbReference type="InterPro" id="IPR013818">
    <property type="entry name" value="Lipase"/>
</dbReference>
<dbReference type="PANTHER" id="PTHR11610:SF173">
    <property type="entry name" value="LIPASE DOMAIN-CONTAINING PROTEIN-RELATED"/>
    <property type="match status" value="1"/>
</dbReference>
<keyword evidence="8" id="KW-1185">Reference proteome</keyword>
<dbReference type="PANTHER" id="PTHR11610">
    <property type="entry name" value="LIPASE"/>
    <property type="match status" value="1"/>
</dbReference>
<keyword evidence="5" id="KW-0732">Signal</keyword>
<dbReference type="GO" id="GO:0016042">
    <property type="term" value="P:lipid catabolic process"/>
    <property type="evidence" value="ECO:0007669"/>
    <property type="project" value="TreeGrafter"/>
</dbReference>
<evidence type="ECO:0000256" key="1">
    <source>
        <dbReference type="ARBA" id="ARBA00004613"/>
    </source>
</evidence>
<evidence type="ECO:0000256" key="3">
    <source>
        <dbReference type="ARBA" id="ARBA00022525"/>
    </source>
</evidence>
<keyword evidence="3" id="KW-0964">Secreted</keyword>
<evidence type="ECO:0000313" key="7">
    <source>
        <dbReference type="EMBL" id="VEN50592.1"/>
    </source>
</evidence>
<name>A0A653CS69_CALMS</name>